<evidence type="ECO:0000313" key="2">
    <source>
        <dbReference type="EMBL" id="RGE58310.1"/>
    </source>
</evidence>
<feature type="transmembrane region" description="Helical" evidence="1">
    <location>
        <begin position="39"/>
        <end position="57"/>
    </location>
</feature>
<gene>
    <name evidence="2" type="ORF">DXC51_17635</name>
</gene>
<name>A0A3E3I1I0_9FIRM</name>
<dbReference type="GeneID" id="97988641"/>
<keyword evidence="1" id="KW-0472">Membrane</keyword>
<proteinExistence type="predicted"/>
<dbReference type="RefSeq" id="WP_117545063.1">
    <property type="nucleotide sequence ID" value="NZ_JBKUNB010000041.1"/>
</dbReference>
<feature type="transmembrane region" description="Helical" evidence="1">
    <location>
        <begin position="69"/>
        <end position="87"/>
    </location>
</feature>
<dbReference type="Proteomes" id="UP000260812">
    <property type="component" value="Unassembled WGS sequence"/>
</dbReference>
<dbReference type="EMBL" id="QVLV01000012">
    <property type="protein sequence ID" value="RGE58310.1"/>
    <property type="molecule type" value="Genomic_DNA"/>
</dbReference>
<reference evidence="2" key="1">
    <citation type="submission" date="2018-08" db="EMBL/GenBank/DDBJ databases">
        <title>A genome reference for cultivated species of the human gut microbiota.</title>
        <authorList>
            <person name="Zou Y."/>
            <person name="Xue W."/>
            <person name="Luo G."/>
        </authorList>
    </citation>
    <scope>NUCLEOTIDE SEQUENCE [LARGE SCALE GENOMIC DNA]</scope>
    <source>
        <strain evidence="2">TF05-5AC</strain>
    </source>
</reference>
<accession>A0A3E3I1I0</accession>
<dbReference type="AlphaFoldDB" id="A0A3E3I1I0"/>
<comment type="caution">
    <text evidence="2">The sequence shown here is derived from an EMBL/GenBank/DDBJ whole genome shotgun (WGS) entry which is preliminary data.</text>
</comment>
<keyword evidence="1" id="KW-1133">Transmembrane helix</keyword>
<sequence length="98" mass="10843">MNITTFLFLLMSFAVLTSTVTEAVKNFLEEQRIRYASNIVVLIIALILGCGGTILYYTGSGIPFTPLNIIYIPLMGIANWLGAMVGYDKVKQAIEQLH</sequence>
<keyword evidence="1" id="KW-0812">Transmembrane</keyword>
<keyword evidence="3" id="KW-1185">Reference proteome</keyword>
<protein>
    <submittedName>
        <fullName evidence="2">Uncharacterized protein</fullName>
    </submittedName>
</protein>
<evidence type="ECO:0000313" key="3">
    <source>
        <dbReference type="Proteomes" id="UP000260812"/>
    </source>
</evidence>
<evidence type="ECO:0000256" key="1">
    <source>
        <dbReference type="SAM" id="Phobius"/>
    </source>
</evidence>
<organism evidence="2 3">
    <name type="scientific">Eisenbergiella massiliensis</name>
    <dbReference type="NCBI Taxonomy" id="1720294"/>
    <lineage>
        <taxon>Bacteria</taxon>
        <taxon>Bacillati</taxon>
        <taxon>Bacillota</taxon>
        <taxon>Clostridia</taxon>
        <taxon>Lachnospirales</taxon>
        <taxon>Lachnospiraceae</taxon>
        <taxon>Eisenbergiella</taxon>
    </lineage>
</organism>